<keyword evidence="1" id="KW-1133">Transmembrane helix</keyword>
<protein>
    <submittedName>
        <fullName evidence="2">Uncharacterized protein</fullName>
    </submittedName>
</protein>
<sequence length="112" mass="12933">MNTYVGEQGEFWTAVQSLILFVVCTKWITLPAISMIHSVECSKKRCWQYLTRHNYEQDVVQLADNVLSLVESLLNLHKCFENLQRERGKMCLLPKAYKEFIHGNCSPVASIP</sequence>
<keyword evidence="1" id="KW-0472">Membrane</keyword>
<dbReference type="AlphaFoldDB" id="A0A085MAJ4"/>
<evidence type="ECO:0000313" key="3">
    <source>
        <dbReference type="EMBL" id="KFD73208.1"/>
    </source>
</evidence>
<keyword evidence="1" id="KW-0812">Transmembrane</keyword>
<name>A0A085MAJ4_9BILA</name>
<dbReference type="Proteomes" id="UP000030758">
    <property type="component" value="Unassembled WGS sequence"/>
</dbReference>
<accession>A0A085MAJ4</accession>
<dbReference type="EMBL" id="KL363209">
    <property type="protein sequence ID" value="KFD54240.1"/>
    <property type="molecule type" value="Genomic_DNA"/>
</dbReference>
<feature type="transmembrane region" description="Helical" evidence="1">
    <location>
        <begin position="12"/>
        <end position="36"/>
    </location>
</feature>
<evidence type="ECO:0000313" key="2">
    <source>
        <dbReference type="EMBL" id="KFD54240.1"/>
    </source>
</evidence>
<dbReference type="EMBL" id="KL367474">
    <property type="protein sequence ID" value="KFD73208.1"/>
    <property type="molecule type" value="Genomic_DNA"/>
</dbReference>
<dbReference type="Proteomes" id="UP000030764">
    <property type="component" value="Unassembled WGS sequence"/>
</dbReference>
<organism evidence="2 4">
    <name type="scientific">Trichuris suis</name>
    <name type="common">pig whipworm</name>
    <dbReference type="NCBI Taxonomy" id="68888"/>
    <lineage>
        <taxon>Eukaryota</taxon>
        <taxon>Metazoa</taxon>
        <taxon>Ecdysozoa</taxon>
        <taxon>Nematoda</taxon>
        <taxon>Enoplea</taxon>
        <taxon>Dorylaimia</taxon>
        <taxon>Trichinellida</taxon>
        <taxon>Trichuridae</taxon>
        <taxon>Trichuris</taxon>
    </lineage>
</organism>
<evidence type="ECO:0000256" key="1">
    <source>
        <dbReference type="SAM" id="Phobius"/>
    </source>
</evidence>
<proteinExistence type="predicted"/>
<gene>
    <name evidence="2" type="ORF">M513_04782</name>
    <name evidence="3" type="ORF">M514_04782</name>
</gene>
<reference evidence="2 4" key="1">
    <citation type="journal article" date="2014" name="Nat. Genet.">
        <title>Genome and transcriptome of the porcine whipworm Trichuris suis.</title>
        <authorList>
            <person name="Jex A.R."/>
            <person name="Nejsum P."/>
            <person name="Schwarz E.M."/>
            <person name="Hu L."/>
            <person name="Young N.D."/>
            <person name="Hall R.S."/>
            <person name="Korhonen P.K."/>
            <person name="Liao S."/>
            <person name="Thamsborg S."/>
            <person name="Xia J."/>
            <person name="Xu P."/>
            <person name="Wang S."/>
            <person name="Scheerlinck J.P."/>
            <person name="Hofmann A."/>
            <person name="Sternberg P.W."/>
            <person name="Wang J."/>
            <person name="Gasser R.B."/>
        </authorList>
    </citation>
    <scope>NUCLEOTIDE SEQUENCE [LARGE SCALE GENOMIC DNA]</scope>
    <source>
        <strain evidence="3">DCEP-RM93F</strain>
        <strain evidence="2">DCEP-RM93M</strain>
    </source>
</reference>
<evidence type="ECO:0000313" key="4">
    <source>
        <dbReference type="Proteomes" id="UP000030764"/>
    </source>
</evidence>
<keyword evidence="4" id="KW-1185">Reference proteome</keyword>